<keyword evidence="11 14" id="KW-0275">Fatty acid biosynthesis</keyword>
<keyword evidence="8 14" id="KW-1133">Transmembrane helix</keyword>
<evidence type="ECO:0000256" key="5">
    <source>
        <dbReference type="ARBA" id="ARBA00022516"/>
    </source>
</evidence>
<dbReference type="GO" id="GO:0030497">
    <property type="term" value="P:fatty acid elongation"/>
    <property type="evidence" value="ECO:0007669"/>
    <property type="project" value="TreeGrafter"/>
</dbReference>
<accession>A0A367YHV1</accession>
<evidence type="ECO:0000313" key="15">
    <source>
        <dbReference type="EMBL" id="RCK65347.1"/>
    </source>
</evidence>
<keyword evidence="14" id="KW-0256">Endoplasmic reticulum</keyword>
<feature type="transmembrane region" description="Helical" evidence="14">
    <location>
        <begin position="48"/>
        <end position="65"/>
    </location>
</feature>
<comment type="catalytic activity">
    <reaction evidence="13 14">
        <text>a very-long-chain (3R)-3-hydroxyacyl-CoA = a very-long-chain (2E)-enoyl-CoA + H2O</text>
        <dbReference type="Rhea" id="RHEA:45812"/>
        <dbReference type="ChEBI" id="CHEBI:15377"/>
        <dbReference type="ChEBI" id="CHEBI:83728"/>
        <dbReference type="ChEBI" id="CHEBI:85440"/>
        <dbReference type="EC" id="4.2.1.134"/>
    </reaction>
</comment>
<evidence type="ECO:0000256" key="3">
    <source>
        <dbReference type="ARBA" id="ARBA00007811"/>
    </source>
</evidence>
<evidence type="ECO:0000256" key="13">
    <source>
        <dbReference type="ARBA" id="ARBA00036671"/>
    </source>
</evidence>
<dbReference type="Pfam" id="PF04387">
    <property type="entry name" value="PTPLA"/>
    <property type="match status" value="1"/>
</dbReference>
<evidence type="ECO:0000256" key="9">
    <source>
        <dbReference type="ARBA" id="ARBA00023098"/>
    </source>
</evidence>
<dbReference type="GO" id="GO:0005789">
    <property type="term" value="C:endoplasmic reticulum membrane"/>
    <property type="evidence" value="ECO:0007669"/>
    <property type="project" value="UniProtKB-SubCell"/>
</dbReference>
<dbReference type="GO" id="GO:0042761">
    <property type="term" value="P:very long-chain fatty acid biosynthetic process"/>
    <property type="evidence" value="ECO:0007669"/>
    <property type="project" value="TreeGrafter"/>
</dbReference>
<gene>
    <name evidence="15" type="primary">PHS1_0</name>
    <name evidence="16" type="synonym">PHS1_1</name>
    <name evidence="15" type="ORF">Cantr_01012</name>
    <name evidence="16" type="ORF">Cantr_02212</name>
</gene>
<feature type="transmembrane region" description="Helical" evidence="14">
    <location>
        <begin position="7"/>
        <end position="28"/>
    </location>
</feature>
<dbReference type="OrthoDB" id="46988at2759"/>
<comment type="similarity">
    <text evidence="3 14">Belongs to the very long-chain fatty acids dehydratase HACD family.</text>
</comment>
<dbReference type="PANTHER" id="PTHR11035:SF3">
    <property type="entry name" value="VERY-LONG-CHAIN (3R)-3-HYDROXYACYL-COA DEHYDRATASE"/>
    <property type="match status" value="1"/>
</dbReference>
<dbReference type="STRING" id="5486.A0A367YHV1"/>
<feature type="transmembrane region" description="Helical" evidence="14">
    <location>
        <begin position="164"/>
        <end position="188"/>
    </location>
</feature>
<evidence type="ECO:0000256" key="2">
    <source>
        <dbReference type="ARBA" id="ARBA00005194"/>
    </source>
</evidence>
<evidence type="ECO:0000256" key="1">
    <source>
        <dbReference type="ARBA" id="ARBA00004141"/>
    </source>
</evidence>
<dbReference type="GO" id="GO:0102158">
    <property type="term" value="F:very-long-chain (3R)-3-hydroxyacyl-CoA dehydratase activity"/>
    <property type="evidence" value="ECO:0007669"/>
    <property type="project" value="UniProtKB-EC"/>
</dbReference>
<evidence type="ECO:0000313" key="16">
    <source>
        <dbReference type="EMBL" id="RCK66473.1"/>
    </source>
</evidence>
<dbReference type="AlphaFoldDB" id="A0A367YHV1"/>
<keyword evidence="12 14" id="KW-0456">Lyase</keyword>
<dbReference type="EC" id="4.2.1.134" evidence="4 14"/>
<evidence type="ECO:0000256" key="6">
    <source>
        <dbReference type="ARBA" id="ARBA00022692"/>
    </source>
</evidence>
<comment type="pathway">
    <text evidence="2 14">Lipid metabolism; fatty acid biosynthesis.</text>
</comment>
<keyword evidence="9 14" id="KW-0443">Lipid metabolism</keyword>
<evidence type="ECO:0000313" key="17">
    <source>
        <dbReference type="Proteomes" id="UP000253472"/>
    </source>
</evidence>
<evidence type="ECO:0000256" key="14">
    <source>
        <dbReference type="RuleBase" id="RU363109"/>
    </source>
</evidence>
<dbReference type="UniPathway" id="UPA00094"/>
<protein>
    <recommendedName>
        <fullName evidence="4 14">Very-long-chain (3R)-3-hydroxyacyl-CoA dehydratase</fullName>
        <ecNumber evidence="4 14">4.2.1.134</ecNumber>
    </recommendedName>
</protein>
<evidence type="ECO:0000256" key="4">
    <source>
        <dbReference type="ARBA" id="ARBA00013122"/>
    </source>
</evidence>
<dbReference type="InterPro" id="IPR007482">
    <property type="entry name" value="Tyr_Pase-like_PTPLA"/>
</dbReference>
<evidence type="ECO:0000256" key="7">
    <source>
        <dbReference type="ARBA" id="ARBA00022832"/>
    </source>
</evidence>
<organism evidence="15 17">
    <name type="scientific">Candida viswanathii</name>
    <dbReference type="NCBI Taxonomy" id="5486"/>
    <lineage>
        <taxon>Eukaryota</taxon>
        <taxon>Fungi</taxon>
        <taxon>Dikarya</taxon>
        <taxon>Ascomycota</taxon>
        <taxon>Saccharomycotina</taxon>
        <taxon>Pichiomycetes</taxon>
        <taxon>Debaryomycetaceae</taxon>
        <taxon>Candida/Lodderomyces clade</taxon>
        <taxon>Candida</taxon>
    </lineage>
</organism>
<evidence type="ECO:0000256" key="10">
    <source>
        <dbReference type="ARBA" id="ARBA00023136"/>
    </source>
</evidence>
<keyword evidence="6 14" id="KW-0812">Transmembrane</keyword>
<keyword evidence="7 14" id="KW-0276">Fatty acid metabolism</keyword>
<evidence type="ECO:0000256" key="8">
    <source>
        <dbReference type="ARBA" id="ARBA00022989"/>
    </source>
</evidence>
<proteinExistence type="inferred from homology"/>
<feature type="transmembrane region" description="Helical" evidence="14">
    <location>
        <begin position="139"/>
        <end position="158"/>
    </location>
</feature>
<dbReference type="PANTHER" id="PTHR11035">
    <property type="entry name" value="VERY-LONG-CHAIN (3R)-3-HYDROXYACYL-COA DEHYDRATASE"/>
    <property type="match status" value="1"/>
</dbReference>
<comment type="caution">
    <text evidence="14">Lacks conserved residue(s) required for the propagation of feature annotation.</text>
</comment>
<evidence type="ECO:0000256" key="12">
    <source>
        <dbReference type="ARBA" id="ARBA00023239"/>
    </source>
</evidence>
<name>A0A367YHV1_9ASCO</name>
<dbReference type="Proteomes" id="UP000253472">
    <property type="component" value="Unassembled WGS sequence"/>
</dbReference>
<keyword evidence="10 14" id="KW-0472">Membrane</keyword>
<comment type="function">
    <text evidence="14">Catalyzes the third of the four reactions of the long-chain fatty acids elongation cycle. This endoplasmic reticulum-bound enzymatic process, allows the addition of two carbons to the chain of long- and very long-chain fatty acids/VLCFAs per cycle. This enzyme catalyzes the dehydration of the 3-hydroxyacyl-CoA intermediate into trans-2,3-enoyl-CoA, within each cycle of fatty acid elongation. Thereby, it participates to the production of VLCFAs of different chain lengths that are involved in multiple biological processes as precursors of membrane lipids and lipid mediators.</text>
</comment>
<comment type="subcellular location">
    <subcellularLocation>
        <location evidence="14">Endoplasmic reticulum membrane</location>
        <topology evidence="14">Multi-pass membrane protein</topology>
    </subcellularLocation>
    <subcellularLocation>
        <location evidence="1">Membrane</location>
        <topology evidence="1">Multi-pass membrane protein</topology>
    </subcellularLocation>
</comment>
<evidence type="ECO:0000256" key="11">
    <source>
        <dbReference type="ARBA" id="ARBA00023160"/>
    </source>
</evidence>
<dbReference type="GO" id="GO:0030148">
    <property type="term" value="P:sphingolipid biosynthetic process"/>
    <property type="evidence" value="ECO:0007669"/>
    <property type="project" value="TreeGrafter"/>
</dbReference>
<sequence>MAQPNRYLIAYNSISASLWSIVLFNTVFLAATVGQPYVFDKTNKTTTIIQTLAIIEIFNSLVGLVRSPLFTTFTQVLSRLLLVWGVHQYLPNSPANTHWCYITLCLSWSITEIIRYSYYAANLTGQVPYFLTWLRYTTFYVLYPTGVASEVYLIILSLDEAGFYYGWALKIILVVYIPGFYMLYTYMIKQRKKVLSKKNQ</sequence>
<dbReference type="EMBL" id="QLNQ01000020">
    <property type="protein sequence ID" value="RCK65347.1"/>
    <property type="molecule type" value="Genomic_DNA"/>
</dbReference>
<comment type="caution">
    <text evidence="15">The sequence shown here is derived from an EMBL/GenBank/DDBJ whole genome shotgun (WGS) entry which is preliminary data.</text>
</comment>
<dbReference type="EMBL" id="QLNQ01000014">
    <property type="protein sequence ID" value="RCK66473.1"/>
    <property type="molecule type" value="Genomic_DNA"/>
</dbReference>
<reference evidence="15 17" key="1">
    <citation type="submission" date="2018-06" db="EMBL/GenBank/DDBJ databases">
        <title>Whole genome sequencing of Candida tropicalis (genome annotated by CSBL at Korea University).</title>
        <authorList>
            <person name="Ahn J."/>
        </authorList>
    </citation>
    <scope>NUCLEOTIDE SEQUENCE [LARGE SCALE GENOMIC DNA]</scope>
    <source>
        <strain evidence="15 17">ATCC 20962</strain>
    </source>
</reference>
<keyword evidence="17" id="KW-1185">Reference proteome</keyword>
<keyword evidence="5 14" id="KW-0444">Lipid biosynthesis</keyword>